<evidence type="ECO:0008006" key="4">
    <source>
        <dbReference type="Google" id="ProtNLM"/>
    </source>
</evidence>
<dbReference type="OrthoDB" id="552188at2759"/>
<feature type="region of interest" description="Disordered" evidence="1">
    <location>
        <begin position="558"/>
        <end position="618"/>
    </location>
</feature>
<dbReference type="InParanoid" id="A0A2V0PBV5"/>
<sequence length="1047" mass="104987">MASLDEPGGVEGLVFASYEEAKETHGSKRFHKFFLVDASGTRHLAATGEDTGDAHYNYSSSKPFSQAYGAVASHNRKDVLMWLEGIINESGGGGDGAAVEAIDSAAHARVFFVEHRNERTATEDGRRVNKWYLVDQHGTAHLAVVGVERETKDGHYAYHAEEPFASLVPLVCSNQAGVFKWLERMLTHHHGEAGHGGGGGSGSGGADLPLITPAALAAAAAQSAATGGAFAAAAAGRGKAAAAGRVGRPAHAKAGGGAAGTPTGAAGPAAGADAAAAAGAAAPAATPGAAAVAAAPAGPAATPAAAAAAGAGGVAERPKPLVIDIALLQRLGGGKAAGAGGGGGGGGGGAPRSKQKGSSNQKNKPVGIVEQNQQKRLKKLQEDARAEEAALQAAHLAALRRAAAAEAAGDAAARRLAVELLCAPPGEEERVHLGHWITTLRELPTTKDKLQQKHSVRIALECLKELSDVAVPLATMAELKAVDAVRSYASHAHPAVRAAAARLLDHWRAALAGHAHVLSCPAYVTDPSGELELDIAAGRVPLPALPQHRQAALAAAAAAGSGSGPGPGAAGGGGGGGAAAGAAGFLTPPSAGGGGGETPASPGGAAAGAGGAGPMELGTRRQTRVQGLRRWTRGSAFTYEAVSRGNALGKGPVLFRLGEEGLTNIKKQAAAGDERFGQLELDMYRLAGLFLIDRMRQQFEVEALQGLTRAAPDYAALDAATTAAAADASAFAAAAAPQPPVQRSGTITGRRVAWARAKMACLFTRLHQQLGRAELLQLAPGASVTQTTSVLLLAGGLQCAPELPEAAADAPPADAARDAVRWLCSAGRHQAQGLLPAFWELLSAEDIAAAPAHVPRRQPRIKLTTGPKGATLLVCPSEPWLPAAPSTTPLGPLRSVPAPLRPETGPAGAGAAGAGRAGSLPTAASLVHAPSALDLMTMMPPLAGVGPAPPASPTGAAGSSGAAPGSPSAGGVAERPSRPTRVTEEDPAQLEAAEGGGGGTPRMVRSASRQFLPLEGRGSLTREKRLPFVGQLHRAWTGIPSEACPSP</sequence>
<dbReference type="SUPFAM" id="SSF47676">
    <property type="entry name" value="Conserved domain common to transcription factors TFIIS, elongin A, CRSP70"/>
    <property type="match status" value="1"/>
</dbReference>
<feature type="region of interest" description="Disordered" evidence="1">
    <location>
        <begin position="249"/>
        <end position="270"/>
    </location>
</feature>
<feature type="region of interest" description="Disordered" evidence="1">
    <location>
        <begin position="944"/>
        <end position="1006"/>
    </location>
</feature>
<feature type="compositionally biased region" description="Gly residues" evidence="1">
    <location>
        <begin position="907"/>
        <end position="916"/>
    </location>
</feature>
<feature type="compositionally biased region" description="Basic and acidic residues" evidence="1">
    <location>
        <begin position="975"/>
        <end position="984"/>
    </location>
</feature>
<dbReference type="STRING" id="307507.A0A2V0PBV5"/>
<feature type="compositionally biased region" description="Low complexity" evidence="1">
    <location>
        <begin position="580"/>
        <end position="590"/>
    </location>
</feature>
<name>A0A2V0PBV5_9CHLO</name>
<dbReference type="Proteomes" id="UP000247498">
    <property type="component" value="Unassembled WGS sequence"/>
</dbReference>
<feature type="compositionally biased region" description="Low complexity" evidence="1">
    <location>
        <begin position="953"/>
        <end position="971"/>
    </location>
</feature>
<proteinExistence type="predicted"/>
<keyword evidence="3" id="KW-1185">Reference proteome</keyword>
<evidence type="ECO:0000313" key="3">
    <source>
        <dbReference type="Proteomes" id="UP000247498"/>
    </source>
</evidence>
<reference evidence="2 3" key="1">
    <citation type="journal article" date="2018" name="Sci. Rep.">
        <title>Raphidocelis subcapitata (=Pseudokirchneriella subcapitata) provides an insight into genome evolution and environmental adaptations in the Sphaeropleales.</title>
        <authorList>
            <person name="Suzuki S."/>
            <person name="Yamaguchi H."/>
            <person name="Nakajima N."/>
            <person name="Kawachi M."/>
        </authorList>
    </citation>
    <scope>NUCLEOTIDE SEQUENCE [LARGE SCALE GENOMIC DNA]</scope>
    <source>
        <strain evidence="2 3">NIES-35</strain>
    </source>
</reference>
<feature type="compositionally biased region" description="Low complexity" evidence="1">
    <location>
        <begin position="260"/>
        <end position="270"/>
    </location>
</feature>
<evidence type="ECO:0000256" key="1">
    <source>
        <dbReference type="SAM" id="MobiDB-lite"/>
    </source>
</evidence>
<dbReference type="EMBL" id="BDRX01000096">
    <property type="protein sequence ID" value="GBF97334.1"/>
    <property type="molecule type" value="Genomic_DNA"/>
</dbReference>
<gene>
    <name evidence="2" type="ORF">Rsub_10025</name>
</gene>
<dbReference type="InterPro" id="IPR035441">
    <property type="entry name" value="TFIIS/LEDGF_dom_sf"/>
</dbReference>
<protein>
    <recommendedName>
        <fullName evidence="4">TFIIS N-terminal domain-containing protein</fullName>
    </recommendedName>
</protein>
<feature type="compositionally biased region" description="Gly residues" evidence="1">
    <location>
        <begin position="561"/>
        <end position="579"/>
    </location>
</feature>
<accession>A0A2V0PBV5</accession>
<dbReference type="AlphaFoldDB" id="A0A2V0PBV5"/>
<feature type="compositionally biased region" description="Gly residues" evidence="1">
    <location>
        <begin position="336"/>
        <end position="350"/>
    </location>
</feature>
<evidence type="ECO:0000313" key="2">
    <source>
        <dbReference type="EMBL" id="GBF97334.1"/>
    </source>
</evidence>
<comment type="caution">
    <text evidence="2">The sequence shown here is derived from an EMBL/GenBank/DDBJ whole genome shotgun (WGS) entry which is preliminary data.</text>
</comment>
<organism evidence="2 3">
    <name type="scientific">Raphidocelis subcapitata</name>
    <dbReference type="NCBI Taxonomy" id="307507"/>
    <lineage>
        <taxon>Eukaryota</taxon>
        <taxon>Viridiplantae</taxon>
        <taxon>Chlorophyta</taxon>
        <taxon>core chlorophytes</taxon>
        <taxon>Chlorophyceae</taxon>
        <taxon>CS clade</taxon>
        <taxon>Sphaeropleales</taxon>
        <taxon>Selenastraceae</taxon>
        <taxon>Raphidocelis</taxon>
    </lineage>
</organism>
<feature type="region of interest" description="Disordered" evidence="1">
    <location>
        <begin position="336"/>
        <end position="372"/>
    </location>
</feature>
<feature type="region of interest" description="Disordered" evidence="1">
    <location>
        <begin position="885"/>
        <end position="918"/>
    </location>
</feature>